<reference evidence="3 4" key="1">
    <citation type="submission" date="2018-02" db="EMBL/GenBank/DDBJ databases">
        <title>FDA/CDC Antimicrobial Resistant Isolate Bank Genome Sequencing.</title>
        <authorList>
            <person name="Benahmed F.H."/>
            <person name="Lutgring J.D."/>
            <person name="Yoo B."/>
            <person name="Machado M."/>
            <person name="Brown A."/>
            <person name="McAllister G."/>
            <person name="Perry A."/>
            <person name="Halpin A.L."/>
            <person name="Vavikolanu K."/>
            <person name="Ott S."/>
            <person name="Zhao X."/>
            <person name="Tallon L.J."/>
            <person name="Sadzewicz L."/>
            <person name="Aluvathingal J."/>
            <person name="Nadendla S."/>
            <person name="Voskania-kordi A."/>
            <person name="Simonyan V."/>
            <person name="Patel J."/>
            <person name="Shawar R.M."/>
        </authorList>
    </citation>
    <scope>NUCLEOTIDE SEQUENCE [LARGE SCALE GENOMIC DNA]</scope>
    <source>
        <strain evidence="3 4">AR_0356</strain>
    </source>
</reference>
<dbReference type="PANTHER" id="PTHR44051:SF19">
    <property type="entry name" value="DISULFIDE-BOND OXIDOREDUCTASE YFCG"/>
    <property type="match status" value="1"/>
</dbReference>
<dbReference type="SFLD" id="SFLDG01150">
    <property type="entry name" value="Main.1:_Beta-like"/>
    <property type="match status" value="1"/>
</dbReference>
<evidence type="ECO:0000256" key="2">
    <source>
        <dbReference type="ARBA" id="ARBA00022679"/>
    </source>
</evidence>
<accession>A0A2R3J1M8</accession>
<dbReference type="SUPFAM" id="SSF52833">
    <property type="entry name" value="Thioredoxin-like"/>
    <property type="match status" value="1"/>
</dbReference>
<proteinExistence type="inferred from homology"/>
<dbReference type="SFLD" id="SFLDG00358">
    <property type="entry name" value="Main_(cytGST)"/>
    <property type="match status" value="1"/>
</dbReference>
<dbReference type="PROSITE" id="PS50405">
    <property type="entry name" value="GST_CTER"/>
    <property type="match status" value="1"/>
</dbReference>
<dbReference type="RefSeq" id="WP_034082669.1">
    <property type="nucleotide sequence ID" value="NZ_CP027169.1"/>
</dbReference>
<dbReference type="CDD" id="cd03047">
    <property type="entry name" value="GST_N_2"/>
    <property type="match status" value="1"/>
</dbReference>
<dbReference type="Proteomes" id="UP000238390">
    <property type="component" value="Chromosome"/>
</dbReference>
<gene>
    <name evidence="3" type="ORF">CSB93_4636</name>
</gene>
<dbReference type="InterPro" id="IPR004045">
    <property type="entry name" value="Glutathione_S-Trfase_N"/>
</dbReference>
<dbReference type="CDD" id="cd03180">
    <property type="entry name" value="GST_C_2"/>
    <property type="match status" value="1"/>
</dbReference>
<dbReference type="EMBL" id="CP027169">
    <property type="protein sequence ID" value="AVK08061.1"/>
    <property type="molecule type" value="Genomic_DNA"/>
</dbReference>
<dbReference type="InterPro" id="IPR036282">
    <property type="entry name" value="Glutathione-S-Trfase_C_sf"/>
</dbReference>
<sequence>MLEILGKASSINVRKVLWTCAELDLPYRREDWGSGFRDTREAEFLALNPNAMVPVLRDGELVLWESNSIIRYLANRYAGERLYPRQAAARARVDQWLDWQASDLNRSWSYAFMSLVRQSPAHRDAAQVEASLRGWTGFMEILEGQLLRTDAYVAGETFSLADIAIGLSVNRWYETPFEHPSLPAVHAYYERLGARPGFLAHGRNGVP</sequence>
<dbReference type="InterPro" id="IPR040079">
    <property type="entry name" value="Glutathione_S-Trfase"/>
</dbReference>
<dbReference type="GO" id="GO:0016740">
    <property type="term" value="F:transferase activity"/>
    <property type="evidence" value="ECO:0007669"/>
    <property type="project" value="UniProtKB-KW"/>
</dbReference>
<dbReference type="InterPro" id="IPR010987">
    <property type="entry name" value="Glutathione-S-Trfase_C-like"/>
</dbReference>
<keyword evidence="4" id="KW-1185">Reference proteome</keyword>
<organism evidence="3 4">
    <name type="scientific">Pseudomonas paraeruginosa</name>
    <dbReference type="NCBI Taxonomy" id="2994495"/>
    <lineage>
        <taxon>Bacteria</taxon>
        <taxon>Pseudomonadati</taxon>
        <taxon>Pseudomonadota</taxon>
        <taxon>Gammaproteobacteria</taxon>
        <taxon>Pseudomonadales</taxon>
        <taxon>Pseudomonadaceae</taxon>
        <taxon>Pseudomonas</taxon>
    </lineage>
</organism>
<protein>
    <submittedName>
        <fullName evidence="3">Glutathione S-transferase, N-terminal domain protein</fullName>
    </submittedName>
</protein>
<dbReference type="AlphaFoldDB" id="A0A2R3J1M8"/>
<dbReference type="Pfam" id="PF13417">
    <property type="entry name" value="GST_N_3"/>
    <property type="match status" value="1"/>
</dbReference>
<dbReference type="Gene3D" id="3.40.30.10">
    <property type="entry name" value="Glutaredoxin"/>
    <property type="match status" value="1"/>
</dbReference>
<keyword evidence="2" id="KW-0808">Transferase</keyword>
<name>A0A2R3J1M8_9PSED</name>
<dbReference type="PANTHER" id="PTHR44051">
    <property type="entry name" value="GLUTATHIONE S-TRANSFERASE-RELATED"/>
    <property type="match status" value="1"/>
</dbReference>
<dbReference type="PROSITE" id="PS50404">
    <property type="entry name" value="GST_NTER"/>
    <property type="match status" value="1"/>
</dbReference>
<evidence type="ECO:0000313" key="3">
    <source>
        <dbReference type="EMBL" id="AVK08061.1"/>
    </source>
</evidence>
<dbReference type="SFLD" id="SFLDS00019">
    <property type="entry name" value="Glutathione_Transferase_(cytos"/>
    <property type="match status" value="1"/>
</dbReference>
<dbReference type="FunFam" id="3.40.30.10:FF:000039">
    <property type="entry name" value="Glutathione S-transferase domain"/>
    <property type="match status" value="1"/>
</dbReference>
<dbReference type="InterPro" id="IPR004046">
    <property type="entry name" value="GST_C"/>
</dbReference>
<dbReference type="Gene3D" id="1.20.1050.10">
    <property type="match status" value="1"/>
</dbReference>
<evidence type="ECO:0000313" key="4">
    <source>
        <dbReference type="Proteomes" id="UP000238390"/>
    </source>
</evidence>
<dbReference type="Pfam" id="PF00043">
    <property type="entry name" value="GST_C"/>
    <property type="match status" value="1"/>
</dbReference>
<comment type="similarity">
    <text evidence="1">Belongs to the GST superfamily.</text>
</comment>
<dbReference type="SUPFAM" id="SSF47616">
    <property type="entry name" value="GST C-terminal domain-like"/>
    <property type="match status" value="1"/>
</dbReference>
<evidence type="ECO:0000256" key="1">
    <source>
        <dbReference type="ARBA" id="ARBA00007409"/>
    </source>
</evidence>
<dbReference type="InterPro" id="IPR036249">
    <property type="entry name" value="Thioredoxin-like_sf"/>
</dbReference>